<proteinExistence type="predicted"/>
<sequence>MKDLYGDQRYATVSTTNDERHCVNFNSEGHQKKHRIRLMLM</sequence>
<organism evidence="1 2">
    <name type="scientific">Trichinella spiralis</name>
    <name type="common">Trichina worm</name>
    <dbReference type="NCBI Taxonomy" id="6334"/>
    <lineage>
        <taxon>Eukaryota</taxon>
        <taxon>Metazoa</taxon>
        <taxon>Ecdysozoa</taxon>
        <taxon>Nematoda</taxon>
        <taxon>Enoplea</taxon>
        <taxon>Dorylaimia</taxon>
        <taxon>Trichinellida</taxon>
        <taxon>Trichinellidae</taxon>
        <taxon>Trichinella</taxon>
    </lineage>
</organism>
<evidence type="ECO:0000313" key="2">
    <source>
        <dbReference type="Proteomes" id="UP000054776"/>
    </source>
</evidence>
<evidence type="ECO:0000313" key="1">
    <source>
        <dbReference type="EMBL" id="KRY08463.1"/>
    </source>
</evidence>
<comment type="caution">
    <text evidence="1">The sequence shown here is derived from an EMBL/GenBank/DDBJ whole genome shotgun (WGS) entry which is preliminary data.</text>
</comment>
<dbReference type="InParanoid" id="A0A0V0Z7P4"/>
<dbReference type="AlphaFoldDB" id="A0A0V0Z7P4"/>
<protein>
    <submittedName>
        <fullName evidence="1">Uncharacterized protein</fullName>
    </submittedName>
</protein>
<accession>A0A0V0Z7P4</accession>
<reference evidence="1 2" key="1">
    <citation type="submission" date="2015-01" db="EMBL/GenBank/DDBJ databases">
        <title>Evolution of Trichinella species and genotypes.</title>
        <authorList>
            <person name="Korhonen P.K."/>
            <person name="Edoardo P."/>
            <person name="Giuseppe L.R."/>
            <person name="Gasser R.B."/>
        </authorList>
    </citation>
    <scope>NUCLEOTIDE SEQUENCE [LARGE SCALE GENOMIC DNA]</scope>
    <source>
        <strain evidence="1">ISS3</strain>
    </source>
</reference>
<name>A0A0V0Z7P4_TRISP</name>
<keyword evidence="2" id="KW-1185">Reference proteome</keyword>
<dbReference type="EMBL" id="JYDH01002634">
    <property type="protein sequence ID" value="KRY08463.1"/>
    <property type="molecule type" value="Genomic_DNA"/>
</dbReference>
<gene>
    <name evidence="1" type="ORF">T01_7647</name>
</gene>
<dbReference type="Proteomes" id="UP000054776">
    <property type="component" value="Unassembled WGS sequence"/>
</dbReference>